<dbReference type="AlphaFoldDB" id="A0A2P2JPI8"/>
<reference evidence="1" key="1">
    <citation type="submission" date="2018-02" db="EMBL/GenBank/DDBJ databases">
        <title>Rhizophora mucronata_Transcriptome.</title>
        <authorList>
            <person name="Meera S.P."/>
            <person name="Sreeshan A."/>
            <person name="Augustine A."/>
        </authorList>
    </citation>
    <scope>NUCLEOTIDE SEQUENCE</scope>
    <source>
        <tissue evidence="1">Leaf</tissue>
    </source>
</reference>
<name>A0A2P2JPI8_RHIMU</name>
<proteinExistence type="predicted"/>
<organism evidence="1">
    <name type="scientific">Rhizophora mucronata</name>
    <name type="common">Asiatic mangrove</name>
    <dbReference type="NCBI Taxonomy" id="61149"/>
    <lineage>
        <taxon>Eukaryota</taxon>
        <taxon>Viridiplantae</taxon>
        <taxon>Streptophyta</taxon>
        <taxon>Embryophyta</taxon>
        <taxon>Tracheophyta</taxon>
        <taxon>Spermatophyta</taxon>
        <taxon>Magnoliopsida</taxon>
        <taxon>eudicotyledons</taxon>
        <taxon>Gunneridae</taxon>
        <taxon>Pentapetalae</taxon>
        <taxon>rosids</taxon>
        <taxon>fabids</taxon>
        <taxon>Malpighiales</taxon>
        <taxon>Rhizophoraceae</taxon>
        <taxon>Rhizophora</taxon>
    </lineage>
</organism>
<sequence length="55" mass="6359">MTCLCGKFRKRKCIDLVRGVHIMQSVNYVIYSIKNLEWTTMVGNLEIGDTTYNSD</sequence>
<protein>
    <submittedName>
        <fullName evidence="1">Uncharacterized protein</fullName>
    </submittedName>
</protein>
<dbReference type="EMBL" id="GGEC01014884">
    <property type="protein sequence ID" value="MBW95367.1"/>
    <property type="molecule type" value="Transcribed_RNA"/>
</dbReference>
<evidence type="ECO:0000313" key="1">
    <source>
        <dbReference type="EMBL" id="MBW95367.1"/>
    </source>
</evidence>
<accession>A0A2P2JPI8</accession>